<keyword evidence="3" id="KW-1185">Reference proteome</keyword>
<feature type="domain" description="Intracellular proteinase inhibitor BsuPI" evidence="1">
    <location>
        <begin position="210"/>
        <end position="298"/>
    </location>
</feature>
<reference evidence="2 3" key="1">
    <citation type="submission" date="2020-10" db="EMBL/GenBank/DDBJ databases">
        <title>Complete genome sequence of Paludibaculum fermentans P105T, a facultatively anaerobic acidobacterium capable of dissimilatory Fe(III) reduction.</title>
        <authorList>
            <person name="Dedysh S.N."/>
            <person name="Beletsky A.V."/>
            <person name="Kulichevskaya I.S."/>
            <person name="Mardanov A.V."/>
            <person name="Ravin N.V."/>
        </authorList>
    </citation>
    <scope>NUCLEOTIDE SEQUENCE [LARGE SCALE GENOMIC DNA]</scope>
    <source>
        <strain evidence="2 3">P105</strain>
    </source>
</reference>
<proteinExistence type="predicted"/>
<dbReference type="AlphaFoldDB" id="A0A7S7SN44"/>
<dbReference type="InterPro" id="IPR020481">
    <property type="entry name" value="Intracell_prot_inh_BsuPI"/>
</dbReference>
<dbReference type="KEGG" id="pfer:IRI77_07090"/>
<dbReference type="Proteomes" id="UP000593892">
    <property type="component" value="Chromosome"/>
</dbReference>
<sequence length="316" mass="34691">MLFSAAARAQTDYFPLQAGNQWIYRSTAGTFTLQVVESQAAGDKEHFLVRGLPSQPEVLLRKDDAGRILIWDAATKSDRIWLDTTTKEGVETETGVDPCNKSSVITSRQAAYKGPVGQFDNALTVRYTIANCADAGIESDVWLPSVGLLRRTWQTFTGPRPYELVYAKLGGRTVISEPELAFGLSLDRAVYIADLMPPVDPNKAVPLMLVRMTLRNTTKDNLTLNFPSGQVYDLVIRDAGGKQIYQWSANKTFVAVLHSETVKGEANWVVSLPLGEQTGAANQPWPDGRYTAEAWLTTDGGKLYGGTVAFEIMAVH</sequence>
<dbReference type="Gene3D" id="2.60.40.2360">
    <property type="entry name" value="Intracellular proteinase inhibitor BsuPI"/>
    <property type="match status" value="1"/>
</dbReference>
<dbReference type="RefSeq" id="WP_194451372.1">
    <property type="nucleotide sequence ID" value="NZ_CP063849.1"/>
</dbReference>
<protein>
    <recommendedName>
        <fullName evidence="1">Intracellular proteinase inhibitor BsuPI domain-containing protein</fullName>
    </recommendedName>
</protein>
<evidence type="ECO:0000259" key="1">
    <source>
        <dbReference type="Pfam" id="PF12690"/>
    </source>
</evidence>
<dbReference type="Pfam" id="PF12690">
    <property type="entry name" value="BsuPI"/>
    <property type="match status" value="1"/>
</dbReference>
<organism evidence="2 3">
    <name type="scientific">Paludibaculum fermentans</name>
    <dbReference type="NCBI Taxonomy" id="1473598"/>
    <lineage>
        <taxon>Bacteria</taxon>
        <taxon>Pseudomonadati</taxon>
        <taxon>Acidobacteriota</taxon>
        <taxon>Terriglobia</taxon>
        <taxon>Bryobacterales</taxon>
        <taxon>Bryobacteraceae</taxon>
        <taxon>Paludibaculum</taxon>
    </lineage>
</organism>
<dbReference type="InterPro" id="IPR038144">
    <property type="entry name" value="IPI"/>
</dbReference>
<evidence type="ECO:0000313" key="3">
    <source>
        <dbReference type="Proteomes" id="UP000593892"/>
    </source>
</evidence>
<dbReference type="EMBL" id="CP063849">
    <property type="protein sequence ID" value="QOY89710.1"/>
    <property type="molecule type" value="Genomic_DNA"/>
</dbReference>
<accession>A0A7S7SN44</accession>
<name>A0A7S7SN44_PALFE</name>
<gene>
    <name evidence="2" type="ORF">IRI77_07090</name>
</gene>
<evidence type="ECO:0000313" key="2">
    <source>
        <dbReference type="EMBL" id="QOY89710.1"/>
    </source>
</evidence>